<feature type="region of interest" description="Disordered" evidence="1">
    <location>
        <begin position="102"/>
        <end position="146"/>
    </location>
</feature>
<keyword evidence="3" id="KW-1185">Reference proteome</keyword>
<comment type="caution">
    <text evidence="2">The sequence shown here is derived from an EMBL/GenBank/DDBJ whole genome shotgun (WGS) entry which is preliminary data.</text>
</comment>
<accession>A0ABR1YDX9</accession>
<evidence type="ECO:0000313" key="2">
    <source>
        <dbReference type="EMBL" id="KAK8225925.1"/>
    </source>
</evidence>
<feature type="compositionally biased region" description="Polar residues" evidence="1">
    <location>
        <begin position="167"/>
        <end position="184"/>
    </location>
</feature>
<evidence type="ECO:0000256" key="1">
    <source>
        <dbReference type="SAM" id="MobiDB-lite"/>
    </source>
</evidence>
<reference evidence="2 3" key="1">
    <citation type="submission" date="2024-04" db="EMBL/GenBank/DDBJ databases">
        <title>Phyllosticta paracitricarpa is synonymous to the EU quarantine fungus P. citricarpa based on phylogenomic analyses.</title>
        <authorList>
            <consortium name="Lawrence Berkeley National Laboratory"/>
            <person name="Van Ingen-Buijs V.A."/>
            <person name="Van Westerhoven A.C."/>
            <person name="Haridas S."/>
            <person name="Skiadas P."/>
            <person name="Martin F."/>
            <person name="Groenewald J.Z."/>
            <person name="Crous P.W."/>
            <person name="Seidl M.F."/>
        </authorList>
    </citation>
    <scope>NUCLEOTIDE SEQUENCE [LARGE SCALE GENOMIC DNA]</scope>
    <source>
        <strain evidence="2 3">CBS 123374</strain>
    </source>
</reference>
<proteinExistence type="predicted"/>
<gene>
    <name evidence="2" type="ORF">HDK90DRAFT_469627</name>
</gene>
<feature type="region of interest" description="Disordered" evidence="1">
    <location>
        <begin position="162"/>
        <end position="189"/>
    </location>
</feature>
<name>A0ABR1YDX9_9PEZI</name>
<sequence length="300" mass="33816">MDATYKQLLLPALQKVRHSCYFHRSPILLLLLFAKAPNDCTRAFLPTRAFLSRCLSQRRHFCTASKLSAPPRFTTLAKLSTIHDIEGPITGIQDAYHRHRPGREPAVSFHAPSSEHPLTDIQRTQESPPVADRNMQTPAAPHESLRSTHFRIEITIIAHGHTDHHTTSQPQDQANGSLEGSSHTLPLDDEEQMREEIRLATSLDMHWVIRRSNDSATAGEPLRLHFRSTAQNHRILTFIPEPFGFTRVDQTAENELENEALFFRQQYHSNSGSAADGSFSGPFTRLDALEDVLAEFFGAL</sequence>
<evidence type="ECO:0000313" key="3">
    <source>
        <dbReference type="Proteomes" id="UP001492380"/>
    </source>
</evidence>
<organism evidence="2 3">
    <name type="scientific">Phyllosticta capitalensis</name>
    <dbReference type="NCBI Taxonomy" id="121624"/>
    <lineage>
        <taxon>Eukaryota</taxon>
        <taxon>Fungi</taxon>
        <taxon>Dikarya</taxon>
        <taxon>Ascomycota</taxon>
        <taxon>Pezizomycotina</taxon>
        <taxon>Dothideomycetes</taxon>
        <taxon>Dothideomycetes incertae sedis</taxon>
        <taxon>Botryosphaeriales</taxon>
        <taxon>Phyllostictaceae</taxon>
        <taxon>Phyllosticta</taxon>
    </lineage>
</organism>
<dbReference type="EMBL" id="JBBWRZ010000011">
    <property type="protein sequence ID" value="KAK8225925.1"/>
    <property type="molecule type" value="Genomic_DNA"/>
</dbReference>
<protein>
    <submittedName>
        <fullName evidence="2">Uncharacterized protein</fullName>
    </submittedName>
</protein>
<dbReference type="Proteomes" id="UP001492380">
    <property type="component" value="Unassembled WGS sequence"/>
</dbReference>